<gene>
    <name evidence="1" type="ORF">SS50377_25193</name>
</gene>
<dbReference type="Proteomes" id="UP000018208">
    <property type="component" value="Unassembled WGS sequence"/>
</dbReference>
<proteinExistence type="predicted"/>
<accession>A0A9P8LRV5</accession>
<name>A0A9P8LRV5_9EUKA</name>
<dbReference type="AlphaFoldDB" id="A0A9P8LRV5"/>
<reference evidence="1 2" key="1">
    <citation type="journal article" date="2014" name="PLoS Genet.">
        <title>The Genome of Spironucleus salmonicida Highlights a Fish Pathogen Adapted to Fluctuating Environments.</title>
        <authorList>
            <person name="Xu F."/>
            <person name="Jerlstrom-Hultqvist J."/>
            <person name="Einarsson E."/>
            <person name="Astvaldsson A."/>
            <person name="Svard S.G."/>
            <person name="Andersson J.O."/>
        </authorList>
    </citation>
    <scope>NUCLEOTIDE SEQUENCE [LARGE SCALE GENOMIC DNA]</scope>
    <source>
        <strain evidence="1 2">ATCC 50377</strain>
    </source>
</reference>
<protein>
    <submittedName>
        <fullName evidence="1">Uncharacterized protein</fullName>
    </submittedName>
</protein>
<evidence type="ECO:0000313" key="1">
    <source>
        <dbReference type="EMBL" id="KAH0573075.1"/>
    </source>
</evidence>
<evidence type="ECO:0000313" key="2">
    <source>
        <dbReference type="Proteomes" id="UP000018208"/>
    </source>
</evidence>
<dbReference type="RefSeq" id="XP_067763848.1">
    <property type="nucleotide sequence ID" value="XM_067909027.1"/>
</dbReference>
<keyword evidence="2" id="KW-1185">Reference proteome</keyword>
<sequence>MDTKFDFLQKVHSEYRRKMLMQLNSIEQENETLKQKIFLQQSCTIDKIQEVNLILRYSRMLAKQLKKAKAQLADVFIAFDMSLGEVGKLHTELVMIRECKEVEMLKSSIQNNRKPSLMT</sequence>
<organism evidence="1 2">
    <name type="scientific">Spironucleus salmonicida</name>
    <dbReference type="NCBI Taxonomy" id="348837"/>
    <lineage>
        <taxon>Eukaryota</taxon>
        <taxon>Metamonada</taxon>
        <taxon>Diplomonadida</taxon>
        <taxon>Hexamitidae</taxon>
        <taxon>Hexamitinae</taxon>
        <taxon>Spironucleus</taxon>
    </lineage>
</organism>
<comment type="caution">
    <text evidence="1">The sequence shown here is derived from an EMBL/GenBank/DDBJ whole genome shotgun (WGS) entry which is preliminary data.</text>
</comment>
<dbReference type="EMBL" id="AUWU02000005">
    <property type="protein sequence ID" value="KAH0573075.1"/>
    <property type="molecule type" value="Genomic_DNA"/>
</dbReference>
<dbReference type="KEGG" id="ssao:94299216"/>
<dbReference type="GeneID" id="94299216"/>